<dbReference type="Proteomes" id="UP000202922">
    <property type="component" value="Unassembled WGS sequence"/>
</dbReference>
<dbReference type="PROSITE" id="PS51123">
    <property type="entry name" value="OMPA_2"/>
    <property type="match status" value="1"/>
</dbReference>
<accession>A0A238KSL7</accession>
<dbReference type="OrthoDB" id="5525824at2"/>
<feature type="region of interest" description="Disordered" evidence="5">
    <location>
        <begin position="602"/>
        <end position="644"/>
    </location>
</feature>
<evidence type="ECO:0000313" key="7">
    <source>
        <dbReference type="EMBL" id="SMX45844.1"/>
    </source>
</evidence>
<reference evidence="8" key="1">
    <citation type="submission" date="2017-05" db="EMBL/GenBank/DDBJ databases">
        <authorList>
            <person name="Rodrigo-Torres L."/>
            <person name="Arahal R. D."/>
            <person name="Lucena T."/>
        </authorList>
    </citation>
    <scope>NUCLEOTIDE SEQUENCE [LARGE SCALE GENOMIC DNA]</scope>
    <source>
        <strain evidence="8">CECT 8621</strain>
    </source>
</reference>
<keyword evidence="7" id="KW-0449">Lipoprotein</keyword>
<protein>
    <submittedName>
        <fullName evidence="7">Putative lipoprotein YiaD</fullName>
    </submittedName>
</protein>
<dbReference type="Gene3D" id="3.30.1330.60">
    <property type="entry name" value="OmpA-like domain"/>
    <property type="match status" value="1"/>
</dbReference>
<evidence type="ECO:0000313" key="8">
    <source>
        <dbReference type="Proteomes" id="UP000202922"/>
    </source>
</evidence>
<dbReference type="InterPro" id="IPR006665">
    <property type="entry name" value="OmpA-like"/>
</dbReference>
<gene>
    <name evidence="7" type="primary">yiaD_4</name>
    <name evidence="7" type="ORF">COL8621_02905</name>
</gene>
<feature type="compositionally biased region" description="Acidic residues" evidence="5">
    <location>
        <begin position="607"/>
        <end position="623"/>
    </location>
</feature>
<dbReference type="PANTHER" id="PTHR30329">
    <property type="entry name" value="STATOR ELEMENT OF FLAGELLAR MOTOR COMPLEX"/>
    <property type="match status" value="1"/>
</dbReference>
<feature type="domain" description="OmpA-like" evidence="6">
    <location>
        <begin position="490"/>
        <end position="607"/>
    </location>
</feature>
<dbReference type="InterPro" id="IPR050330">
    <property type="entry name" value="Bact_OuterMem_StrucFunc"/>
</dbReference>
<dbReference type="AlphaFoldDB" id="A0A238KSL7"/>
<comment type="subcellular location">
    <subcellularLocation>
        <location evidence="1">Cell outer membrane</location>
    </subcellularLocation>
</comment>
<keyword evidence="3" id="KW-0998">Cell outer membrane</keyword>
<evidence type="ECO:0000256" key="3">
    <source>
        <dbReference type="ARBA" id="ARBA00023237"/>
    </source>
</evidence>
<evidence type="ECO:0000256" key="4">
    <source>
        <dbReference type="PROSITE-ProRule" id="PRU00473"/>
    </source>
</evidence>
<dbReference type="InterPro" id="IPR036737">
    <property type="entry name" value="OmpA-like_sf"/>
</dbReference>
<dbReference type="InterPro" id="IPR006664">
    <property type="entry name" value="OMP_bac"/>
</dbReference>
<organism evidence="7 8">
    <name type="scientific">Actibacterium lipolyticum</name>
    <dbReference type="NCBI Taxonomy" id="1524263"/>
    <lineage>
        <taxon>Bacteria</taxon>
        <taxon>Pseudomonadati</taxon>
        <taxon>Pseudomonadota</taxon>
        <taxon>Alphaproteobacteria</taxon>
        <taxon>Rhodobacterales</taxon>
        <taxon>Roseobacteraceae</taxon>
        <taxon>Actibacterium</taxon>
    </lineage>
</organism>
<evidence type="ECO:0000256" key="2">
    <source>
        <dbReference type="ARBA" id="ARBA00023136"/>
    </source>
</evidence>
<keyword evidence="2 4" id="KW-0472">Membrane</keyword>
<name>A0A238KSL7_9RHOB</name>
<proteinExistence type="predicted"/>
<dbReference type="PRINTS" id="PR01021">
    <property type="entry name" value="OMPADOMAIN"/>
</dbReference>
<dbReference type="CDD" id="cd07185">
    <property type="entry name" value="OmpA_C-like"/>
    <property type="match status" value="1"/>
</dbReference>
<dbReference type="Gene3D" id="3.40.1520.20">
    <property type="match status" value="2"/>
</dbReference>
<evidence type="ECO:0000256" key="5">
    <source>
        <dbReference type="SAM" id="MobiDB-lite"/>
    </source>
</evidence>
<dbReference type="Pfam" id="PF04972">
    <property type="entry name" value="BON"/>
    <property type="match status" value="1"/>
</dbReference>
<feature type="compositionally biased region" description="Low complexity" evidence="5">
    <location>
        <begin position="624"/>
        <end position="637"/>
    </location>
</feature>
<evidence type="ECO:0000259" key="6">
    <source>
        <dbReference type="PROSITE" id="PS51123"/>
    </source>
</evidence>
<dbReference type="GO" id="GO:0009279">
    <property type="term" value="C:cell outer membrane"/>
    <property type="evidence" value="ECO:0007669"/>
    <property type="project" value="UniProtKB-SubCell"/>
</dbReference>
<dbReference type="RefSeq" id="WP_093967987.1">
    <property type="nucleotide sequence ID" value="NZ_FXYE01000002.1"/>
</dbReference>
<dbReference type="Pfam" id="PF00691">
    <property type="entry name" value="OmpA"/>
    <property type="match status" value="1"/>
</dbReference>
<dbReference type="PANTHER" id="PTHR30329:SF21">
    <property type="entry name" value="LIPOPROTEIN YIAD-RELATED"/>
    <property type="match status" value="1"/>
</dbReference>
<sequence length="644" mass="68424">MRTAPNLIAVVAILLAGGLAAFSAVFAANFIEERASTEIRRALAEEEITWVGVEASGLQIRLRGTAETEALRFRALSIAGTIIDASRVIDLMDVTPAKPLQAPRFSLELLRNDDGVSMIGLIPAATSREDIATAVETAAEGANVTDMLDVADYAIPAGWDQALEFGLEALAVLPRSKISIAADGVSVTAISDSSSQKRKLESDLARKLPDGLPASIEISAPRPVITPFTLRMVIDADGTRFDACSADTEKASERILVAARAAGLDGKAKCTIGLGVPTPQWAKAVETGIKALTELGGGELTFSDADVTIVAQDTTRQALFDKVTGELESDLPEVFSLHSILPEPVKIDGTGEGDGPPEFVATLSPEGKVQLRGRVTDELVRSATESYARSRFGLNDVYAAMKLDEELPDGWPIRVLTALEALSELNSGSAIVQAEFIELSGVTGNSEANARIAKLFGEKLGEAQDFNIQVRYEEALDPVAALPSPQQCVDRINAILADQKITFAPGSVTVEGNSLKVIDRIADTIKECPNLELEIGGHTDSQGREEMNQQLSQQRADAVLTALISRRVLTAGMTAKGYGEAVPIATNDTNDGREANRRIEFTLIVPEAEEPAEADAAEDDTGEPQETPANPEPTTETEATDGQN</sequence>
<evidence type="ECO:0000256" key="1">
    <source>
        <dbReference type="ARBA" id="ARBA00004442"/>
    </source>
</evidence>
<dbReference type="EMBL" id="FXYE01000002">
    <property type="protein sequence ID" value="SMX45844.1"/>
    <property type="molecule type" value="Genomic_DNA"/>
</dbReference>
<keyword evidence="8" id="KW-1185">Reference proteome</keyword>
<dbReference type="SUPFAM" id="SSF103088">
    <property type="entry name" value="OmpA-like"/>
    <property type="match status" value="1"/>
</dbReference>
<dbReference type="InterPro" id="IPR007055">
    <property type="entry name" value="BON_dom"/>
</dbReference>